<protein>
    <submittedName>
        <fullName evidence="2">Uncharacterized protein</fullName>
    </submittedName>
</protein>
<organism evidence="2 3">
    <name type="scientific">Ramlibacter albus</name>
    <dbReference type="NCBI Taxonomy" id="2079448"/>
    <lineage>
        <taxon>Bacteria</taxon>
        <taxon>Pseudomonadati</taxon>
        <taxon>Pseudomonadota</taxon>
        <taxon>Betaproteobacteria</taxon>
        <taxon>Burkholderiales</taxon>
        <taxon>Comamonadaceae</taxon>
        <taxon>Ramlibacter</taxon>
    </lineage>
</organism>
<reference evidence="2" key="1">
    <citation type="submission" date="2020-08" db="EMBL/GenBank/DDBJ databases">
        <title>Ramlibacter sp. GTP1 16S ribosomal RNA gene genome sequencing and assembly.</title>
        <authorList>
            <person name="Kang M."/>
        </authorList>
    </citation>
    <scope>NUCLEOTIDE SEQUENCE</scope>
    <source>
        <strain evidence="2">GTP1</strain>
    </source>
</reference>
<keyword evidence="3" id="KW-1185">Reference proteome</keyword>
<evidence type="ECO:0000313" key="3">
    <source>
        <dbReference type="Proteomes" id="UP000596827"/>
    </source>
</evidence>
<dbReference type="RefSeq" id="WP_187081186.1">
    <property type="nucleotide sequence ID" value="NZ_JACORU010000003.1"/>
</dbReference>
<evidence type="ECO:0000313" key="2">
    <source>
        <dbReference type="EMBL" id="MBC5764708.1"/>
    </source>
</evidence>
<evidence type="ECO:0000256" key="1">
    <source>
        <dbReference type="SAM" id="MobiDB-lite"/>
    </source>
</evidence>
<feature type="region of interest" description="Disordered" evidence="1">
    <location>
        <begin position="255"/>
        <end position="290"/>
    </location>
</feature>
<dbReference type="AlphaFoldDB" id="A0A923S2F7"/>
<gene>
    <name evidence="2" type="ORF">H8R02_09625</name>
</gene>
<name>A0A923S2F7_9BURK</name>
<comment type="caution">
    <text evidence="2">The sequence shown here is derived from an EMBL/GenBank/DDBJ whole genome shotgun (WGS) entry which is preliminary data.</text>
</comment>
<feature type="compositionally biased region" description="Low complexity" evidence="1">
    <location>
        <begin position="255"/>
        <end position="270"/>
    </location>
</feature>
<dbReference type="EMBL" id="JACORU010000003">
    <property type="protein sequence ID" value="MBC5764708.1"/>
    <property type="molecule type" value="Genomic_DNA"/>
</dbReference>
<proteinExistence type="predicted"/>
<sequence length="383" mass="42048">MLKRKPPPEPEQVAEQLELLAFRPVLAVHEALDALVDFLHAGEEEGVDFDVRRARLGLVQTFANQYQGAIQEQAVEKLRKEAKRAQIERTRLPSAKAIARPKQEEAVKMEADACRNYANGLLSAIEWTAGKRDAGAVEDVNMRRFETPQESDRRKLDAKRVFDATCARHRHIERLLHLDAKTLAAEGAGSRPDWISPELWNAVIPDAVRDCRPHERSDLVQNVLALLELLPPHAPEREDLEAILIEAQAGLDATASVAAPHDAPSAASGGADDKQASLAEPAPASQEDDTRARCAEYVNALLAPATNGGAPLALEQLVRPNVDHRQLRSDIRAAVSRLDEEALKDLSRALAQAIEELPCDDAVRSDLIAIKAQVDADLEDMLK</sequence>
<accession>A0A923S2F7</accession>
<dbReference type="Proteomes" id="UP000596827">
    <property type="component" value="Unassembled WGS sequence"/>
</dbReference>